<evidence type="ECO:0000313" key="1">
    <source>
        <dbReference type="EMBL" id="SEK34299.1"/>
    </source>
</evidence>
<proteinExistence type="predicted"/>
<organism evidence="1 2">
    <name type="scientific">Roseovarius azorensis</name>
    <dbReference type="NCBI Taxonomy" id="1287727"/>
    <lineage>
        <taxon>Bacteria</taxon>
        <taxon>Pseudomonadati</taxon>
        <taxon>Pseudomonadota</taxon>
        <taxon>Alphaproteobacteria</taxon>
        <taxon>Rhodobacterales</taxon>
        <taxon>Roseobacteraceae</taxon>
        <taxon>Roseovarius</taxon>
    </lineage>
</organism>
<evidence type="ECO:0000313" key="2">
    <source>
        <dbReference type="Proteomes" id="UP000199582"/>
    </source>
</evidence>
<sequence>MSYLIKRTVIAATRLEFGTEAQAEEIGTPAEIERLVALGAIEAIEGGAPAPSAPAGGEDALRAALIEAIGTLPQDGFTGGKEPKPRVEALQAALPDLADQITAAVRNAVWDEMQAAADPAS</sequence>
<reference evidence="1 2" key="1">
    <citation type="submission" date="2016-10" db="EMBL/GenBank/DDBJ databases">
        <authorList>
            <person name="de Groot N.N."/>
        </authorList>
    </citation>
    <scope>NUCLEOTIDE SEQUENCE [LARGE SCALE GENOMIC DNA]</scope>
    <source>
        <strain evidence="1 2">DSM 100674</strain>
    </source>
</reference>
<dbReference type="EMBL" id="FOAG01000001">
    <property type="protein sequence ID" value="SEK34299.1"/>
    <property type="molecule type" value="Genomic_DNA"/>
</dbReference>
<name>A0A1H7G826_9RHOB</name>
<evidence type="ECO:0008006" key="3">
    <source>
        <dbReference type="Google" id="ProtNLM"/>
    </source>
</evidence>
<accession>A0A1H7G826</accession>
<dbReference type="STRING" id="1287727.SAMN05443999_101251"/>
<protein>
    <recommendedName>
        <fullName evidence="3">Mu-like prophage FluMu N-terminal domain-containing protein</fullName>
    </recommendedName>
</protein>
<dbReference type="AlphaFoldDB" id="A0A1H7G826"/>
<keyword evidence="2" id="KW-1185">Reference proteome</keyword>
<dbReference type="RefSeq" id="WP_093030796.1">
    <property type="nucleotide sequence ID" value="NZ_FOAG01000001.1"/>
</dbReference>
<dbReference type="OrthoDB" id="7744408at2"/>
<dbReference type="Proteomes" id="UP000199582">
    <property type="component" value="Unassembled WGS sequence"/>
</dbReference>
<gene>
    <name evidence="1" type="ORF">SAMN05443999_101251</name>
</gene>